<dbReference type="InterPro" id="IPR009056">
    <property type="entry name" value="Cyt_c-like_dom"/>
</dbReference>
<evidence type="ECO:0000256" key="11">
    <source>
        <dbReference type="SAM" id="MobiDB-lite"/>
    </source>
</evidence>
<reference evidence="13" key="3">
    <citation type="submission" date="2023-05" db="EMBL/GenBank/DDBJ databases">
        <authorList>
            <person name="Smith C.H."/>
        </authorList>
    </citation>
    <scope>NUCLEOTIDE SEQUENCE</scope>
    <source>
        <strain evidence="13">CHS0354</strain>
        <tissue evidence="13">Mantle</tissue>
    </source>
</reference>
<comment type="similarity">
    <text evidence="2">Belongs to the cytochrome c family.</text>
</comment>
<keyword evidence="4" id="KW-0500">Molybdenum</keyword>
<dbReference type="InterPro" id="IPR005066">
    <property type="entry name" value="MoCF_OxRdtse_dimer"/>
</dbReference>
<dbReference type="InterPro" id="IPR002324">
    <property type="entry name" value="Cyt_c_ID"/>
</dbReference>
<evidence type="ECO:0000313" key="13">
    <source>
        <dbReference type="EMBL" id="KAK3586178.1"/>
    </source>
</evidence>
<evidence type="ECO:0000256" key="6">
    <source>
        <dbReference type="ARBA" id="ARBA00022723"/>
    </source>
</evidence>
<evidence type="ECO:0000256" key="4">
    <source>
        <dbReference type="ARBA" id="ARBA00022505"/>
    </source>
</evidence>
<keyword evidence="8" id="KW-0560">Oxidoreductase</keyword>
<sequence length="739" mass="81297">MDLKSQEKPRYGRIMPAPENFIPPGELKKNRRGFLKQSVAAGLAVVALTKQLKAEPDVNITQLPEHSTTLGKPVAYTGYGIPSRYEHNIQRRPSPGLTRTLESSVAFAPLQALFGIITPSGLHFERHHSGYHDIDPRNHRLMIHGLVKQSKVYTVEDIMRLPAISRIHFIECGANSGMEWGNVAVPTVQYTHGMLSCSEFTGVPLAVILDDLGVDLKKAKFILAEGADGAALTRTIPIEMAMDDVMVVYGQNGEMLRPENGYPLRLLVPGVQGVSSVKWLRRIEVGDKPWNTREEALHYIDLLPDGIHRQYTWIQECKSVITSPSGGQKLMDKGYYQINGLAWSGRGSVKTVDVSVDGGKNWSQAVLDPLVLPKALTRFRFDWQWNGQPAILQSRATDSTNYTQPLYSQLREVRVAVGVILPLTILNAGGRMWSSIGREAHPDEIAAWDTDVRPDGTGLKSGKGSVREGEVLYEQKCAVCHGSFGDSNEYLVIAGGVGSLKSASPVRTVGSKLNHATTLYDYINRAMPFQQPKSLTTDEVYSLTAYVLYLNEILPERAELDEKKILEVKMPNRNGFTEDHGFKTIQGKPDVKNPRCMKNCPGGNDKVSSELPDYAKNAHGNILLQNRIFGVMGQNTDPNNPNQPAYVSTSSSATAEHPGNDVLQKNGCTACHAPDRKIVGPSYKSLADKYGDGKTDIRQLIAKVKSGGAGNWGIVPMPPHPSVADSEIKTAIERMLLEY</sequence>
<dbReference type="PRINTS" id="PR00407">
    <property type="entry name" value="EUMOPTERIN"/>
</dbReference>
<feature type="compositionally biased region" description="Polar residues" evidence="11">
    <location>
        <begin position="635"/>
        <end position="654"/>
    </location>
</feature>
<dbReference type="InterPro" id="IPR008335">
    <property type="entry name" value="Mopterin_OxRdtase_euk"/>
</dbReference>
<evidence type="ECO:0000259" key="12">
    <source>
        <dbReference type="PROSITE" id="PS51007"/>
    </source>
</evidence>
<proteinExistence type="inferred from homology"/>
<evidence type="ECO:0000256" key="3">
    <source>
        <dbReference type="ARBA" id="ARBA00022448"/>
    </source>
</evidence>
<evidence type="ECO:0000256" key="10">
    <source>
        <dbReference type="PROSITE-ProRule" id="PRU00433"/>
    </source>
</evidence>
<dbReference type="SUPFAM" id="SSF46626">
    <property type="entry name" value="Cytochrome c"/>
    <property type="match status" value="2"/>
</dbReference>
<dbReference type="InterPro" id="IPR036374">
    <property type="entry name" value="OxRdtase_Mopterin-bd_sf"/>
</dbReference>
<dbReference type="PANTHER" id="PTHR19372:SF7">
    <property type="entry name" value="SULFITE OXIDASE, MITOCHONDRIAL"/>
    <property type="match status" value="1"/>
</dbReference>
<keyword evidence="7" id="KW-0249">Electron transport</keyword>
<dbReference type="PROSITE" id="PS51007">
    <property type="entry name" value="CYTC"/>
    <property type="match status" value="2"/>
</dbReference>
<protein>
    <recommendedName>
        <fullName evidence="12">Cytochrome c domain-containing protein</fullName>
    </recommendedName>
</protein>
<dbReference type="Pfam" id="PF00174">
    <property type="entry name" value="Oxidored_molyb"/>
    <property type="match status" value="1"/>
</dbReference>
<dbReference type="Proteomes" id="UP001195483">
    <property type="component" value="Unassembled WGS sequence"/>
</dbReference>
<keyword evidence="9 10" id="KW-0408">Iron</keyword>
<dbReference type="InterPro" id="IPR000572">
    <property type="entry name" value="OxRdtase_Mopterin-bd_dom"/>
</dbReference>
<dbReference type="GO" id="GO:0043546">
    <property type="term" value="F:molybdopterin cofactor binding"/>
    <property type="evidence" value="ECO:0007669"/>
    <property type="project" value="TreeGrafter"/>
</dbReference>
<gene>
    <name evidence="13" type="ORF">CHS0354_013128</name>
</gene>
<keyword evidence="5 10" id="KW-0349">Heme</keyword>
<dbReference type="GO" id="GO:0020037">
    <property type="term" value="F:heme binding"/>
    <property type="evidence" value="ECO:0007669"/>
    <property type="project" value="InterPro"/>
</dbReference>
<dbReference type="Gene3D" id="1.10.760.10">
    <property type="entry name" value="Cytochrome c-like domain"/>
    <property type="match status" value="2"/>
</dbReference>
<evidence type="ECO:0000256" key="7">
    <source>
        <dbReference type="ARBA" id="ARBA00022982"/>
    </source>
</evidence>
<evidence type="ECO:0000313" key="14">
    <source>
        <dbReference type="Proteomes" id="UP001195483"/>
    </source>
</evidence>
<dbReference type="FunFam" id="3.90.420.10:FF:000006">
    <property type="entry name" value="Sulfur dehydrogenase subunit SoxC"/>
    <property type="match status" value="1"/>
</dbReference>
<dbReference type="InterPro" id="IPR014756">
    <property type="entry name" value="Ig_E-set"/>
</dbReference>
<reference evidence="13" key="1">
    <citation type="journal article" date="2021" name="Genome Biol. Evol.">
        <title>A High-Quality Reference Genome for a Parasitic Bivalve with Doubly Uniparental Inheritance (Bivalvia: Unionida).</title>
        <authorList>
            <person name="Smith C.H."/>
        </authorList>
    </citation>
    <scope>NUCLEOTIDE SEQUENCE</scope>
    <source>
        <strain evidence="13">CHS0354</strain>
    </source>
</reference>
<keyword evidence="14" id="KW-1185">Reference proteome</keyword>
<dbReference type="GO" id="GO:0009055">
    <property type="term" value="F:electron transfer activity"/>
    <property type="evidence" value="ECO:0007669"/>
    <property type="project" value="InterPro"/>
</dbReference>
<evidence type="ECO:0000256" key="8">
    <source>
        <dbReference type="ARBA" id="ARBA00023002"/>
    </source>
</evidence>
<evidence type="ECO:0000256" key="1">
    <source>
        <dbReference type="ARBA" id="ARBA00001924"/>
    </source>
</evidence>
<dbReference type="PANTHER" id="PTHR19372">
    <property type="entry name" value="SULFITE REDUCTASE"/>
    <property type="match status" value="1"/>
</dbReference>
<dbReference type="PRINTS" id="PR00606">
    <property type="entry name" value="CYTCHROMECID"/>
</dbReference>
<dbReference type="EMBL" id="JAEAOA010000799">
    <property type="protein sequence ID" value="KAK3586178.1"/>
    <property type="molecule type" value="Genomic_DNA"/>
</dbReference>
<dbReference type="NCBIfam" id="TIGR04555">
    <property type="entry name" value="sulfite_DH_soxC"/>
    <property type="match status" value="1"/>
</dbReference>
<dbReference type="SUPFAM" id="SSF56524">
    <property type="entry name" value="Oxidoreductase molybdopterin-binding domain"/>
    <property type="match status" value="1"/>
</dbReference>
<dbReference type="GO" id="GO:0008482">
    <property type="term" value="F:sulfite oxidase activity"/>
    <property type="evidence" value="ECO:0007669"/>
    <property type="project" value="TreeGrafter"/>
</dbReference>
<dbReference type="GO" id="GO:0030151">
    <property type="term" value="F:molybdenum ion binding"/>
    <property type="evidence" value="ECO:0007669"/>
    <property type="project" value="InterPro"/>
</dbReference>
<comment type="cofactor">
    <cofactor evidence="1">
        <name>Mo-molybdopterin</name>
        <dbReference type="ChEBI" id="CHEBI:71302"/>
    </cofactor>
</comment>
<feature type="domain" description="Cytochrome c" evidence="12">
    <location>
        <begin position="464"/>
        <end position="551"/>
    </location>
</feature>
<dbReference type="SUPFAM" id="SSF81296">
    <property type="entry name" value="E set domains"/>
    <property type="match status" value="1"/>
</dbReference>
<dbReference type="InterPro" id="IPR036909">
    <property type="entry name" value="Cyt_c-like_dom_sf"/>
</dbReference>
<dbReference type="GO" id="GO:0006790">
    <property type="term" value="P:sulfur compound metabolic process"/>
    <property type="evidence" value="ECO:0007669"/>
    <property type="project" value="TreeGrafter"/>
</dbReference>
<dbReference type="Gene3D" id="2.60.40.650">
    <property type="match status" value="1"/>
</dbReference>
<organism evidence="13 14">
    <name type="scientific">Potamilus streckersoni</name>
    <dbReference type="NCBI Taxonomy" id="2493646"/>
    <lineage>
        <taxon>Eukaryota</taxon>
        <taxon>Metazoa</taxon>
        <taxon>Spiralia</taxon>
        <taxon>Lophotrochozoa</taxon>
        <taxon>Mollusca</taxon>
        <taxon>Bivalvia</taxon>
        <taxon>Autobranchia</taxon>
        <taxon>Heteroconchia</taxon>
        <taxon>Palaeoheterodonta</taxon>
        <taxon>Unionida</taxon>
        <taxon>Unionoidea</taxon>
        <taxon>Unionidae</taxon>
        <taxon>Ambleminae</taxon>
        <taxon>Lampsilini</taxon>
        <taxon>Potamilus</taxon>
    </lineage>
</organism>
<dbReference type="Pfam" id="PF13442">
    <property type="entry name" value="Cytochrome_CBB3"/>
    <property type="match status" value="1"/>
</dbReference>
<dbReference type="GO" id="GO:0005506">
    <property type="term" value="F:iron ion binding"/>
    <property type="evidence" value="ECO:0007669"/>
    <property type="project" value="InterPro"/>
</dbReference>
<keyword evidence="3" id="KW-0813">Transport</keyword>
<dbReference type="Pfam" id="PF03404">
    <property type="entry name" value="Mo-co_dimer"/>
    <property type="match status" value="1"/>
</dbReference>
<evidence type="ECO:0000256" key="5">
    <source>
        <dbReference type="ARBA" id="ARBA00022617"/>
    </source>
</evidence>
<evidence type="ECO:0000256" key="9">
    <source>
        <dbReference type="ARBA" id="ARBA00023004"/>
    </source>
</evidence>
<comment type="caution">
    <text evidence="13">The sequence shown here is derived from an EMBL/GenBank/DDBJ whole genome shotgun (WGS) entry which is preliminary data.</text>
</comment>
<feature type="domain" description="Cytochrome c" evidence="12">
    <location>
        <begin position="654"/>
        <end position="739"/>
    </location>
</feature>
<dbReference type="AlphaFoldDB" id="A0AAE0S709"/>
<feature type="region of interest" description="Disordered" evidence="11">
    <location>
        <begin position="635"/>
        <end position="656"/>
    </location>
</feature>
<dbReference type="InterPro" id="IPR030835">
    <property type="entry name" value="Sulfite_DH_SoxC"/>
</dbReference>
<dbReference type="Gene3D" id="3.90.420.10">
    <property type="entry name" value="Oxidoreductase, molybdopterin-binding domain"/>
    <property type="match status" value="1"/>
</dbReference>
<name>A0AAE0S709_9BIVA</name>
<reference evidence="13" key="2">
    <citation type="journal article" date="2021" name="Genome Biol. Evol.">
        <title>Developing a high-quality reference genome for a parasitic bivalve with doubly uniparental inheritance (Bivalvia: Unionida).</title>
        <authorList>
            <person name="Smith C.H."/>
        </authorList>
    </citation>
    <scope>NUCLEOTIDE SEQUENCE</scope>
    <source>
        <strain evidence="13">CHS0354</strain>
        <tissue evidence="13">Mantle</tissue>
    </source>
</reference>
<evidence type="ECO:0000256" key="2">
    <source>
        <dbReference type="ARBA" id="ARBA00006488"/>
    </source>
</evidence>
<keyword evidence="6 10" id="KW-0479">Metal-binding</keyword>
<accession>A0AAE0S709</accession>